<comment type="similarity">
    <text evidence="1 6">Belongs to the peptidase C15 family.</text>
</comment>
<evidence type="ECO:0000256" key="7">
    <source>
        <dbReference type="PROSITE-ProRule" id="PRU10077"/>
    </source>
</evidence>
<keyword evidence="5 6" id="KW-0788">Thiol protease</keyword>
<protein>
    <recommendedName>
        <fullName evidence="6">Pyrrolidone-carboxylate peptidase</fullName>
        <ecNumber evidence="6">3.4.19.3</ecNumber>
    </recommendedName>
    <alternativeName>
        <fullName evidence="6">5-oxoprolyl-peptidase</fullName>
    </alternativeName>
    <alternativeName>
        <fullName evidence="6">Pyroglutamyl-peptidase I</fullName>
        <shortName evidence="6">PGP-I</shortName>
        <shortName evidence="6">Pyrase</shortName>
    </alternativeName>
</protein>
<dbReference type="Gene3D" id="3.40.630.20">
    <property type="entry name" value="Peptidase C15, pyroglutamyl peptidase I-like"/>
    <property type="match status" value="1"/>
</dbReference>
<keyword evidence="9" id="KW-1185">Reference proteome</keyword>
<dbReference type="Proteomes" id="UP001555786">
    <property type="component" value="Unassembled WGS sequence"/>
</dbReference>
<comment type="catalytic activity">
    <reaction evidence="6 7">
        <text>Release of an N-terminal pyroglutamyl group from a polypeptide, the second amino acid generally not being Pro.</text>
        <dbReference type="EC" id="3.4.19.3"/>
    </reaction>
</comment>
<dbReference type="EMBL" id="JBFNQD010000003">
    <property type="protein sequence ID" value="MEW9306569.1"/>
    <property type="molecule type" value="Genomic_DNA"/>
</dbReference>
<accession>A0ABV3PLQ7</accession>
<evidence type="ECO:0000256" key="1">
    <source>
        <dbReference type="ARBA" id="ARBA00006641"/>
    </source>
</evidence>
<feature type="active site" evidence="6 7">
    <location>
        <position position="153"/>
    </location>
</feature>
<dbReference type="InterPro" id="IPR016125">
    <property type="entry name" value="Peptidase_C15-like"/>
</dbReference>
<dbReference type="RefSeq" id="WP_367624247.1">
    <property type="nucleotide sequence ID" value="NZ_JBFNQD010000003.1"/>
</dbReference>
<evidence type="ECO:0000256" key="6">
    <source>
        <dbReference type="HAMAP-Rule" id="MF_00417"/>
    </source>
</evidence>
<evidence type="ECO:0000256" key="5">
    <source>
        <dbReference type="ARBA" id="ARBA00022807"/>
    </source>
</evidence>
<dbReference type="PRINTS" id="PR00706">
    <property type="entry name" value="PYROGLUPTASE"/>
</dbReference>
<dbReference type="NCBIfam" id="NF009676">
    <property type="entry name" value="PRK13197.1"/>
    <property type="match status" value="1"/>
</dbReference>
<reference evidence="8 9" key="1">
    <citation type="submission" date="2024-07" db="EMBL/GenBank/DDBJ databases">
        <title>Description of Labrys sedimenti sp. nov., isolated from a diclofenac-degrading enrichment culture.</title>
        <authorList>
            <person name="Tancsics A."/>
            <person name="Csepanyi A."/>
        </authorList>
    </citation>
    <scope>NUCLEOTIDE SEQUENCE [LARGE SCALE GENOMIC DNA]</scope>
    <source>
        <strain evidence="8 9">LMG 23578</strain>
    </source>
</reference>
<feature type="active site" evidence="6">
    <location>
        <position position="90"/>
    </location>
</feature>
<dbReference type="InterPro" id="IPR033694">
    <property type="entry name" value="PGPEP1_Cys_AS"/>
</dbReference>
<keyword evidence="2 6" id="KW-0963">Cytoplasm</keyword>
<comment type="subcellular location">
    <subcellularLocation>
        <location evidence="6">Cytoplasm</location>
    </subcellularLocation>
</comment>
<comment type="subunit">
    <text evidence="6">Homotetramer.</text>
</comment>
<sequence>MSPKKPPDQTPPTVLITGFEAFENDETNASWEVARALDGWICEGALVRSVQLPCVFGAAIERLDEALRQWRPRLVISLGQASGRAEITPERVAINLDDARIADNDGRQPIDIPVISGAPAAYFSSLPVKAIVRDLRSAGLPASLSTTAGTFVCNHVFFALMHRLATLRPLAGARGGFVHMPCLPEHAARRPGLPSLALATQVEAIRHLTHTALTVQEDVRESGGQIH</sequence>
<keyword evidence="3 6" id="KW-0645">Protease</keyword>
<dbReference type="PIRSF" id="PIRSF015592">
    <property type="entry name" value="Prld-crbxl_pptds"/>
    <property type="match status" value="1"/>
</dbReference>
<dbReference type="InterPro" id="IPR000816">
    <property type="entry name" value="Peptidase_C15"/>
</dbReference>
<comment type="function">
    <text evidence="6">Removes 5-oxoproline from various penultimate amino acid residues except L-proline.</text>
</comment>
<evidence type="ECO:0000256" key="2">
    <source>
        <dbReference type="ARBA" id="ARBA00022490"/>
    </source>
</evidence>
<dbReference type="PROSITE" id="PS01334">
    <property type="entry name" value="PYRASE_CYS"/>
    <property type="match status" value="1"/>
</dbReference>
<evidence type="ECO:0000313" key="8">
    <source>
        <dbReference type="EMBL" id="MEW9306569.1"/>
    </source>
</evidence>
<evidence type="ECO:0000256" key="4">
    <source>
        <dbReference type="ARBA" id="ARBA00022801"/>
    </source>
</evidence>
<dbReference type="PANTHER" id="PTHR23402:SF1">
    <property type="entry name" value="PYROGLUTAMYL-PEPTIDASE I"/>
    <property type="match status" value="1"/>
</dbReference>
<dbReference type="InterPro" id="IPR029762">
    <property type="entry name" value="PGP-I_bact-type"/>
</dbReference>
<dbReference type="InterPro" id="IPR036440">
    <property type="entry name" value="Peptidase_C15-like_sf"/>
</dbReference>
<dbReference type="HAMAP" id="MF_00417">
    <property type="entry name" value="Pyrrolid_peptidase"/>
    <property type="match status" value="1"/>
</dbReference>
<dbReference type="SUPFAM" id="SSF53182">
    <property type="entry name" value="Pyrrolidone carboxyl peptidase (pyroglutamate aminopeptidase)"/>
    <property type="match status" value="1"/>
</dbReference>
<proteinExistence type="inferred from homology"/>
<gene>
    <name evidence="6 8" type="primary">pcp</name>
    <name evidence="8" type="ORF">ABXS05_13545</name>
</gene>
<dbReference type="PANTHER" id="PTHR23402">
    <property type="entry name" value="PROTEASE FAMILY C15 PYROGLUTAMYL-PEPTIDASE I-RELATED"/>
    <property type="match status" value="1"/>
</dbReference>
<organism evidence="8 9">
    <name type="scientific">Labrys neptuniae</name>
    <dbReference type="NCBI Taxonomy" id="376174"/>
    <lineage>
        <taxon>Bacteria</taxon>
        <taxon>Pseudomonadati</taxon>
        <taxon>Pseudomonadota</taxon>
        <taxon>Alphaproteobacteria</taxon>
        <taxon>Hyphomicrobiales</taxon>
        <taxon>Xanthobacteraceae</taxon>
        <taxon>Labrys</taxon>
    </lineage>
</organism>
<name>A0ABV3PLQ7_9HYPH</name>
<dbReference type="CDD" id="cd00501">
    <property type="entry name" value="Peptidase_C15"/>
    <property type="match status" value="1"/>
</dbReference>
<dbReference type="NCBIfam" id="TIGR00504">
    <property type="entry name" value="pyro_pdase"/>
    <property type="match status" value="1"/>
</dbReference>
<keyword evidence="4 6" id="KW-0378">Hydrolase</keyword>
<dbReference type="EC" id="3.4.19.3" evidence="6"/>
<evidence type="ECO:0000256" key="3">
    <source>
        <dbReference type="ARBA" id="ARBA00022670"/>
    </source>
</evidence>
<feature type="active site" evidence="6">
    <location>
        <position position="179"/>
    </location>
</feature>
<comment type="caution">
    <text evidence="8">The sequence shown here is derived from an EMBL/GenBank/DDBJ whole genome shotgun (WGS) entry which is preliminary data.</text>
</comment>
<evidence type="ECO:0000313" key="9">
    <source>
        <dbReference type="Proteomes" id="UP001555786"/>
    </source>
</evidence>
<dbReference type="Pfam" id="PF01470">
    <property type="entry name" value="Peptidase_C15"/>
    <property type="match status" value="1"/>
</dbReference>
<dbReference type="GO" id="GO:0016920">
    <property type="term" value="F:pyroglutamyl-peptidase activity"/>
    <property type="evidence" value="ECO:0007669"/>
    <property type="project" value="UniProtKB-EC"/>
</dbReference>